<dbReference type="Pfam" id="PF06580">
    <property type="entry name" value="His_kinase"/>
    <property type="match status" value="1"/>
</dbReference>
<comment type="subcellular location">
    <subcellularLocation>
        <location evidence="2">Cell membrane</location>
        <topology evidence="2">Multi-pass membrane protein</topology>
    </subcellularLocation>
</comment>
<name>A0ABS4H0N7_9BACL</name>
<dbReference type="Pfam" id="PF02518">
    <property type="entry name" value="HATPase_c"/>
    <property type="match status" value="1"/>
</dbReference>
<evidence type="ECO:0000256" key="6">
    <source>
        <dbReference type="ARBA" id="ARBA00022679"/>
    </source>
</evidence>
<evidence type="ECO:0000256" key="9">
    <source>
        <dbReference type="ARBA" id="ARBA00022777"/>
    </source>
</evidence>
<keyword evidence="9 17" id="KW-0418">Kinase</keyword>
<keyword evidence="11 14" id="KW-1133">Transmembrane helix</keyword>
<gene>
    <name evidence="17" type="ORF">J2Z20_000703</name>
</gene>
<evidence type="ECO:0000256" key="8">
    <source>
        <dbReference type="ARBA" id="ARBA00022741"/>
    </source>
</evidence>
<keyword evidence="8" id="KW-0547">Nucleotide-binding</keyword>
<proteinExistence type="predicted"/>
<evidence type="ECO:0000256" key="14">
    <source>
        <dbReference type="SAM" id="Phobius"/>
    </source>
</evidence>
<dbReference type="EC" id="2.7.13.3" evidence="3"/>
<dbReference type="PANTHER" id="PTHR34220">
    <property type="entry name" value="SENSOR HISTIDINE KINASE YPDA"/>
    <property type="match status" value="1"/>
</dbReference>
<keyword evidence="10" id="KW-0067">ATP-binding</keyword>
<reference evidence="17 18" key="1">
    <citation type="submission" date="2021-03" db="EMBL/GenBank/DDBJ databases">
        <title>Genomic Encyclopedia of Type Strains, Phase IV (KMG-IV): sequencing the most valuable type-strain genomes for metagenomic binning, comparative biology and taxonomic classification.</title>
        <authorList>
            <person name="Goeker M."/>
        </authorList>
    </citation>
    <scope>NUCLEOTIDE SEQUENCE [LARGE SCALE GENOMIC DNA]</scope>
    <source>
        <strain evidence="17 18">DSM 23491</strain>
    </source>
</reference>
<dbReference type="Gene3D" id="3.30.450.20">
    <property type="entry name" value="PAS domain"/>
    <property type="match status" value="1"/>
</dbReference>
<evidence type="ECO:0000256" key="7">
    <source>
        <dbReference type="ARBA" id="ARBA00022692"/>
    </source>
</evidence>
<dbReference type="Gene3D" id="3.30.565.10">
    <property type="entry name" value="Histidine kinase-like ATPase, C-terminal domain"/>
    <property type="match status" value="1"/>
</dbReference>
<evidence type="ECO:0000256" key="2">
    <source>
        <dbReference type="ARBA" id="ARBA00004651"/>
    </source>
</evidence>
<dbReference type="InterPro" id="IPR036890">
    <property type="entry name" value="HATPase_C_sf"/>
</dbReference>
<evidence type="ECO:0000256" key="10">
    <source>
        <dbReference type="ARBA" id="ARBA00022840"/>
    </source>
</evidence>
<dbReference type="InterPro" id="IPR050640">
    <property type="entry name" value="Bact_2-comp_sensor_kinase"/>
</dbReference>
<dbReference type="CDD" id="cd06225">
    <property type="entry name" value="HAMP"/>
    <property type="match status" value="1"/>
</dbReference>
<evidence type="ECO:0000313" key="17">
    <source>
        <dbReference type="EMBL" id="MBP1935842.1"/>
    </source>
</evidence>
<dbReference type="CDD" id="cd12912">
    <property type="entry name" value="PDC2_MCP_like"/>
    <property type="match status" value="1"/>
</dbReference>
<dbReference type="PROSITE" id="PS50885">
    <property type="entry name" value="HAMP"/>
    <property type="match status" value="1"/>
</dbReference>
<dbReference type="Gene3D" id="6.10.340.10">
    <property type="match status" value="1"/>
</dbReference>
<evidence type="ECO:0000259" key="15">
    <source>
        <dbReference type="PROSITE" id="PS50109"/>
    </source>
</evidence>
<feature type="domain" description="HAMP" evidence="16">
    <location>
        <begin position="329"/>
        <end position="381"/>
    </location>
</feature>
<dbReference type="InterPro" id="IPR003660">
    <property type="entry name" value="HAMP_dom"/>
</dbReference>
<sequence>MNKAEPCSPTRRLRMLIAQVMNRIRLRSIQFIITISFMVITILVVLIVSLMLYNKFSKTAEENAYLNIQQIIEQVNSNLENYVNGMIDIYEVVEDQIDKSPTISSPILAEQLRAILKSREDLKSIALYTRKGDLVLNIPSLMMRKNTRLEQQSWFEAAIQRPKELTFSSPHIENLFKGQYSWVVSQSRQIKYADKSGRKQDGVLLVDVNFKTIDEISKKVSLGKKGYIYIIDSLGNIVYHPQQQLIYAGLKYENLEQVLSYSYGSYVDHSTGESRLITIKTVEPIGWKVVGVAYTDEILTTKQDLNQFIFWVLVVVILLVLLISIYMSAKISRPIKMLEKSVKKVEQGDFNTRINVKGAYEVEQLSHQFNLMIGRIGQLMDQIIYEQEAKRKSELDVLQSQINPHFLYNTLNSVIRFAQREKKEEVITMINSLSKFFRISLSKGKNIITVQDELEHVRNYLVIQNMRYKNKFQYKIEAEEKALSCLTLKLILQPIVENAIVHGIEMMADEGFIHISVNIVGDKLLFQVTDNGLGMSEETMQQLLTGHLKSEHGSSVGVKNVHERIRLYYGDEYGLQFESELEEGTTVCIWIPAVYEDEGGGVT</sequence>
<evidence type="ECO:0000256" key="11">
    <source>
        <dbReference type="ARBA" id="ARBA00022989"/>
    </source>
</evidence>
<dbReference type="SUPFAM" id="SSF55874">
    <property type="entry name" value="ATPase domain of HSP90 chaperone/DNA topoisomerase II/histidine kinase"/>
    <property type="match status" value="1"/>
</dbReference>
<protein>
    <recommendedName>
        <fullName evidence="3">histidine kinase</fullName>
        <ecNumber evidence="3">2.7.13.3</ecNumber>
    </recommendedName>
</protein>
<dbReference type="SUPFAM" id="SSF158472">
    <property type="entry name" value="HAMP domain-like"/>
    <property type="match status" value="1"/>
</dbReference>
<dbReference type="GO" id="GO:0004673">
    <property type="term" value="F:protein histidine kinase activity"/>
    <property type="evidence" value="ECO:0007669"/>
    <property type="project" value="UniProtKB-EC"/>
</dbReference>
<keyword evidence="4" id="KW-1003">Cell membrane</keyword>
<dbReference type="SMART" id="SM00387">
    <property type="entry name" value="HATPase_c"/>
    <property type="match status" value="1"/>
</dbReference>
<comment type="catalytic activity">
    <reaction evidence="1">
        <text>ATP + protein L-histidine = ADP + protein N-phospho-L-histidine.</text>
        <dbReference type="EC" id="2.7.13.3"/>
    </reaction>
</comment>
<evidence type="ECO:0000256" key="13">
    <source>
        <dbReference type="ARBA" id="ARBA00023136"/>
    </source>
</evidence>
<comment type="caution">
    <text evidence="17">The sequence shown here is derived from an EMBL/GenBank/DDBJ whole genome shotgun (WGS) entry which is preliminary data.</text>
</comment>
<keyword evidence="6 17" id="KW-0808">Transferase</keyword>
<evidence type="ECO:0000256" key="5">
    <source>
        <dbReference type="ARBA" id="ARBA00022553"/>
    </source>
</evidence>
<keyword evidence="7 14" id="KW-0812">Transmembrane</keyword>
<keyword evidence="12" id="KW-0902">Two-component regulatory system</keyword>
<evidence type="ECO:0000256" key="4">
    <source>
        <dbReference type="ARBA" id="ARBA00022475"/>
    </source>
</evidence>
<evidence type="ECO:0000256" key="12">
    <source>
        <dbReference type="ARBA" id="ARBA00023012"/>
    </source>
</evidence>
<feature type="domain" description="Histidine kinase" evidence="15">
    <location>
        <begin position="488"/>
        <end position="595"/>
    </location>
</feature>
<dbReference type="InterPro" id="IPR003594">
    <property type="entry name" value="HATPase_dom"/>
</dbReference>
<keyword evidence="13 14" id="KW-0472">Membrane</keyword>
<organism evidence="17 18">
    <name type="scientific">Paenibacillus sediminis</name>
    <dbReference type="NCBI Taxonomy" id="664909"/>
    <lineage>
        <taxon>Bacteria</taxon>
        <taxon>Bacillati</taxon>
        <taxon>Bacillota</taxon>
        <taxon>Bacilli</taxon>
        <taxon>Bacillales</taxon>
        <taxon>Paenibacillaceae</taxon>
        <taxon>Paenibacillus</taxon>
    </lineage>
</organism>
<keyword evidence="5" id="KW-0597">Phosphoprotein</keyword>
<evidence type="ECO:0000256" key="3">
    <source>
        <dbReference type="ARBA" id="ARBA00012438"/>
    </source>
</evidence>
<evidence type="ECO:0000259" key="16">
    <source>
        <dbReference type="PROSITE" id="PS50885"/>
    </source>
</evidence>
<dbReference type="SMART" id="SM00304">
    <property type="entry name" value="HAMP"/>
    <property type="match status" value="1"/>
</dbReference>
<dbReference type="InterPro" id="IPR010559">
    <property type="entry name" value="Sig_transdc_His_kin_internal"/>
</dbReference>
<dbReference type="PROSITE" id="PS50109">
    <property type="entry name" value="HIS_KIN"/>
    <property type="match status" value="1"/>
</dbReference>
<dbReference type="EMBL" id="JAGGKP010000001">
    <property type="protein sequence ID" value="MBP1935842.1"/>
    <property type="molecule type" value="Genomic_DNA"/>
</dbReference>
<accession>A0ABS4H0N7</accession>
<feature type="transmembrane region" description="Helical" evidence="14">
    <location>
        <begin position="308"/>
        <end position="329"/>
    </location>
</feature>
<dbReference type="Pfam" id="PF00672">
    <property type="entry name" value="HAMP"/>
    <property type="match status" value="1"/>
</dbReference>
<dbReference type="InterPro" id="IPR033479">
    <property type="entry name" value="dCache_1"/>
</dbReference>
<dbReference type="Proteomes" id="UP001519273">
    <property type="component" value="Unassembled WGS sequence"/>
</dbReference>
<dbReference type="InterPro" id="IPR005467">
    <property type="entry name" value="His_kinase_dom"/>
</dbReference>
<feature type="transmembrane region" description="Helical" evidence="14">
    <location>
        <begin position="31"/>
        <end position="53"/>
    </location>
</feature>
<evidence type="ECO:0000313" key="18">
    <source>
        <dbReference type="Proteomes" id="UP001519273"/>
    </source>
</evidence>
<evidence type="ECO:0000256" key="1">
    <source>
        <dbReference type="ARBA" id="ARBA00000085"/>
    </source>
</evidence>
<keyword evidence="18" id="KW-1185">Reference proteome</keyword>
<dbReference type="PANTHER" id="PTHR34220:SF7">
    <property type="entry name" value="SENSOR HISTIDINE KINASE YPDA"/>
    <property type="match status" value="1"/>
</dbReference>
<dbReference type="Pfam" id="PF02743">
    <property type="entry name" value="dCache_1"/>
    <property type="match status" value="1"/>
</dbReference>